<evidence type="ECO:0000259" key="9">
    <source>
        <dbReference type="Pfam" id="PF02879"/>
    </source>
</evidence>
<keyword evidence="4" id="KW-0479">Metal-binding</keyword>
<dbReference type="CDD" id="cd05799">
    <property type="entry name" value="PGM2"/>
    <property type="match status" value="1"/>
</dbReference>
<feature type="region of interest" description="Disordered" evidence="7">
    <location>
        <begin position="68"/>
        <end position="94"/>
    </location>
</feature>
<dbReference type="RefSeq" id="WP_317834627.1">
    <property type="nucleotide sequence ID" value="NZ_CP136920.1"/>
</dbReference>
<evidence type="ECO:0000256" key="3">
    <source>
        <dbReference type="ARBA" id="ARBA00022553"/>
    </source>
</evidence>
<dbReference type="AlphaFoldDB" id="A0AAQ3QS84"/>
<dbReference type="EC" id="5.4.2.-" evidence="11"/>
<evidence type="ECO:0000256" key="4">
    <source>
        <dbReference type="ARBA" id="ARBA00022723"/>
    </source>
</evidence>
<reference evidence="11 12" key="1">
    <citation type="submission" date="2023-10" db="EMBL/GenBank/DDBJ databases">
        <title>Rubellicoccus peritrichatus gen. nov., sp. nov., isolated from an algae of coral reef tank.</title>
        <authorList>
            <person name="Luo J."/>
        </authorList>
    </citation>
    <scope>NUCLEOTIDE SEQUENCE [LARGE SCALE GENOMIC DNA]</scope>
    <source>
        <strain evidence="11 12">CR14</strain>
    </source>
</reference>
<keyword evidence="12" id="KW-1185">Reference proteome</keyword>
<dbReference type="SUPFAM" id="SSF55957">
    <property type="entry name" value="Phosphoglucomutase, C-terminal domain"/>
    <property type="match status" value="1"/>
</dbReference>
<comment type="similarity">
    <text evidence="2">Belongs to the phosphohexose mutase family.</text>
</comment>
<dbReference type="InterPro" id="IPR005846">
    <property type="entry name" value="A-D-PHexomutase_a/b/a-III"/>
</dbReference>
<dbReference type="PROSITE" id="PS00710">
    <property type="entry name" value="PGM_PMM"/>
    <property type="match status" value="1"/>
</dbReference>
<dbReference type="InterPro" id="IPR016055">
    <property type="entry name" value="A-D-PHexomutase_a/b/a-I/II/III"/>
</dbReference>
<evidence type="ECO:0000313" key="11">
    <source>
        <dbReference type="EMBL" id="WOO42143.1"/>
    </source>
</evidence>
<feature type="domain" description="Alpha-D-phosphohexomutase alpha/beta/alpha" evidence="9">
    <location>
        <begin position="250"/>
        <end position="350"/>
    </location>
</feature>
<keyword evidence="5" id="KW-0460">Magnesium</keyword>
<gene>
    <name evidence="11" type="ORF">RZN69_03515</name>
</gene>
<dbReference type="InterPro" id="IPR005844">
    <property type="entry name" value="A-D-PHexomutase_a/b/a-I"/>
</dbReference>
<dbReference type="EMBL" id="CP136920">
    <property type="protein sequence ID" value="WOO42143.1"/>
    <property type="molecule type" value="Genomic_DNA"/>
</dbReference>
<dbReference type="GO" id="GO:0008973">
    <property type="term" value="F:phosphopentomutase activity"/>
    <property type="evidence" value="ECO:0007669"/>
    <property type="project" value="TreeGrafter"/>
</dbReference>
<dbReference type="Pfam" id="PF02879">
    <property type="entry name" value="PGM_PMM_II"/>
    <property type="match status" value="1"/>
</dbReference>
<evidence type="ECO:0000259" key="10">
    <source>
        <dbReference type="Pfam" id="PF02880"/>
    </source>
</evidence>
<comment type="cofactor">
    <cofactor evidence="1">
        <name>Mg(2+)</name>
        <dbReference type="ChEBI" id="CHEBI:18420"/>
    </cofactor>
</comment>
<evidence type="ECO:0000256" key="7">
    <source>
        <dbReference type="SAM" id="MobiDB-lite"/>
    </source>
</evidence>
<dbReference type="InterPro" id="IPR036900">
    <property type="entry name" value="A-D-PHexomutase_C_sf"/>
</dbReference>
<dbReference type="Pfam" id="PF02880">
    <property type="entry name" value="PGM_PMM_III"/>
    <property type="match status" value="2"/>
</dbReference>
<feature type="domain" description="Alpha-D-phosphohexomutase alpha/beta/alpha" evidence="10">
    <location>
        <begin position="470"/>
        <end position="520"/>
    </location>
</feature>
<dbReference type="GO" id="GO:0006166">
    <property type="term" value="P:purine ribonucleoside salvage"/>
    <property type="evidence" value="ECO:0007669"/>
    <property type="project" value="TreeGrafter"/>
</dbReference>
<feature type="compositionally biased region" description="Polar residues" evidence="7">
    <location>
        <begin position="75"/>
        <end position="85"/>
    </location>
</feature>
<dbReference type="InterPro" id="IPR016066">
    <property type="entry name" value="A-D-PHexomutase_CS"/>
</dbReference>
<name>A0AAQ3QS84_9BACT</name>
<sequence length="654" mass="72191">MAITEAIKSAGERGELMETAVINLEQWLNGSFLPEWARKAITELVEAGEWGELNERFYKDMKFGTGGIRGRTIGQTTPPSEQGKSTPEGAPEHPAVGTNVLNDFLVIRATMGLFRHCKQHLADEERYDIPKLVIAHDVRHYSRHFCELSASTWTKLGGLAMIFDGPRATPHLSFAVRHLHCTAGVVITASHNPPHDNGFKAYFSDGAQVVSPHAESIISEVEKVSLEELPQFLEKDLSKVITLPSSVDEAYYEVLEENVLDPDVFEAAHPKFVFTPNHGTGAVSAIPLLEAFNIDIHPVAEQMVQDPRFPTLKSPNPEIASAFDMALAEAEKLEADAVIATDPDADRLGIGARTVEGKMKLYTGNMLGSCLAEYRVSKLKEMGIIPAAGSEHAALIKTFVTTPLQQAIAESHGLKCINTLTGFKWIGEKLNHYQEELEEKLWDEEGIALNYDHTDLSTRVSLLLEYSTYYVFGGEESYGYLASDRVRDKDASGAIIMFCELMCYLKTQGLTLEQYLDGIYLKYGYYAESLLNIYMEGASGSEQIQRIITSYSDNPPTEIDGIAVTNITNFAQDELKDADGKRIPKEKFFFIELANGYSYAVRGSGTEPKIKFYCFAKENVSNEAELGLVKDATTAKVKALQAALEADAHTRAGA</sequence>
<dbReference type="SUPFAM" id="SSF53738">
    <property type="entry name" value="Phosphoglucomutase, first 3 domains"/>
    <property type="match status" value="3"/>
</dbReference>
<organism evidence="11 12">
    <name type="scientific">Rubellicoccus peritrichatus</name>
    <dbReference type="NCBI Taxonomy" id="3080537"/>
    <lineage>
        <taxon>Bacteria</taxon>
        <taxon>Pseudomonadati</taxon>
        <taxon>Verrucomicrobiota</taxon>
        <taxon>Opitutia</taxon>
        <taxon>Puniceicoccales</taxon>
        <taxon>Cerasicoccaceae</taxon>
        <taxon>Rubellicoccus</taxon>
    </lineage>
</organism>
<feature type="domain" description="Alpha-D-phosphohexomutase alpha/beta/alpha" evidence="10">
    <location>
        <begin position="392"/>
        <end position="432"/>
    </location>
</feature>
<protein>
    <submittedName>
        <fullName evidence="11">Phospho-sugar mutase</fullName>
        <ecNumber evidence="11">5.4.2.-</ecNumber>
    </submittedName>
</protein>
<dbReference type="Pfam" id="PF02878">
    <property type="entry name" value="PGM_PMM_I"/>
    <property type="match status" value="1"/>
</dbReference>
<evidence type="ECO:0000313" key="12">
    <source>
        <dbReference type="Proteomes" id="UP001304300"/>
    </source>
</evidence>
<evidence type="ECO:0000256" key="2">
    <source>
        <dbReference type="ARBA" id="ARBA00010231"/>
    </source>
</evidence>
<feature type="domain" description="Alpha-D-phosphohexomutase alpha/beta/alpha" evidence="8">
    <location>
        <begin position="97"/>
        <end position="225"/>
    </location>
</feature>
<dbReference type="Gene3D" id="3.40.120.10">
    <property type="entry name" value="Alpha-D-Glucose-1,6-Bisphosphate, subunit A, domain 3"/>
    <property type="match status" value="3"/>
</dbReference>
<dbReference type="GO" id="GO:0005975">
    <property type="term" value="P:carbohydrate metabolic process"/>
    <property type="evidence" value="ECO:0007669"/>
    <property type="project" value="InterPro"/>
</dbReference>
<evidence type="ECO:0000256" key="5">
    <source>
        <dbReference type="ARBA" id="ARBA00022842"/>
    </source>
</evidence>
<dbReference type="InterPro" id="IPR005845">
    <property type="entry name" value="A-D-PHexomutase_a/b/a-II"/>
</dbReference>
<dbReference type="PANTHER" id="PTHR45745:SF1">
    <property type="entry name" value="PHOSPHOGLUCOMUTASE 2B-RELATED"/>
    <property type="match status" value="1"/>
</dbReference>
<accession>A0AAQ3QS84</accession>
<proteinExistence type="inferred from homology"/>
<dbReference type="GO" id="GO:0000287">
    <property type="term" value="F:magnesium ion binding"/>
    <property type="evidence" value="ECO:0007669"/>
    <property type="project" value="InterPro"/>
</dbReference>
<evidence type="ECO:0000256" key="6">
    <source>
        <dbReference type="ARBA" id="ARBA00023235"/>
    </source>
</evidence>
<keyword evidence="6 11" id="KW-0413">Isomerase</keyword>
<keyword evidence="3" id="KW-0597">Phosphoprotein</keyword>
<evidence type="ECO:0000259" key="8">
    <source>
        <dbReference type="Pfam" id="PF02878"/>
    </source>
</evidence>
<dbReference type="KEGG" id="puo:RZN69_03515"/>
<dbReference type="Proteomes" id="UP001304300">
    <property type="component" value="Chromosome"/>
</dbReference>
<evidence type="ECO:0000256" key="1">
    <source>
        <dbReference type="ARBA" id="ARBA00001946"/>
    </source>
</evidence>
<dbReference type="PANTHER" id="PTHR45745">
    <property type="entry name" value="PHOSPHOMANNOMUTASE 45A"/>
    <property type="match status" value="1"/>
</dbReference>